<evidence type="ECO:0000256" key="3">
    <source>
        <dbReference type="ARBA" id="ARBA00011296"/>
    </source>
</evidence>
<evidence type="ECO:0000256" key="6">
    <source>
        <dbReference type="ARBA" id="ARBA00022747"/>
    </source>
</evidence>
<dbReference type="GO" id="GO:0009307">
    <property type="term" value="P:DNA restriction-modification system"/>
    <property type="evidence" value="ECO:0007669"/>
    <property type="project" value="UniProtKB-KW"/>
</dbReference>
<feature type="region of interest" description="Disordered" evidence="12">
    <location>
        <begin position="959"/>
        <end position="979"/>
    </location>
</feature>
<dbReference type="PROSITE" id="PS51192">
    <property type="entry name" value="HELICASE_ATP_BIND_1"/>
    <property type="match status" value="1"/>
</dbReference>
<gene>
    <name evidence="14" type="ORF">BAA01_11250</name>
</gene>
<dbReference type="InterPro" id="IPR051268">
    <property type="entry name" value="Type-I_R_enzyme_R_subunit"/>
</dbReference>
<dbReference type="EMBL" id="LZRT01000021">
    <property type="protein sequence ID" value="OUM90114.1"/>
    <property type="molecule type" value="Genomic_DNA"/>
</dbReference>
<evidence type="ECO:0000256" key="2">
    <source>
        <dbReference type="ARBA" id="ARBA00008598"/>
    </source>
</evidence>
<evidence type="ECO:0000256" key="4">
    <source>
        <dbReference type="ARBA" id="ARBA00022722"/>
    </source>
</evidence>
<evidence type="ECO:0000256" key="9">
    <source>
        <dbReference type="ARBA" id="ARBA00022840"/>
    </source>
</evidence>
<comment type="caution">
    <text evidence="14">The sequence shown here is derived from an EMBL/GenBank/DDBJ whole genome shotgun (WGS) entry which is preliminary data.</text>
</comment>
<dbReference type="InterPro" id="IPR021810">
    <property type="entry name" value="T1RH-like_C"/>
</dbReference>
<dbReference type="Pfam" id="PF22679">
    <property type="entry name" value="T1R_D3-like"/>
    <property type="match status" value="1"/>
</dbReference>
<dbReference type="InterPro" id="IPR055180">
    <property type="entry name" value="HsdR_RecA-like_helicase_dom_2"/>
</dbReference>
<dbReference type="CDD" id="cd18030">
    <property type="entry name" value="DEXHc_RE_I_HsdR"/>
    <property type="match status" value="1"/>
</dbReference>
<keyword evidence="6 11" id="KW-0680">Restriction system</keyword>
<keyword evidence="8 11" id="KW-0378">Hydrolase</keyword>
<dbReference type="PANTHER" id="PTHR30195:SF15">
    <property type="entry name" value="TYPE I RESTRICTION ENZYME HINDI ENDONUCLEASE SUBUNIT"/>
    <property type="match status" value="1"/>
</dbReference>
<dbReference type="GO" id="GO:0009035">
    <property type="term" value="F:type I site-specific deoxyribonuclease activity"/>
    <property type="evidence" value="ECO:0007669"/>
    <property type="project" value="UniProtKB-EC"/>
</dbReference>
<dbReference type="InterPro" id="IPR014001">
    <property type="entry name" value="Helicase_ATP-bd"/>
</dbReference>
<evidence type="ECO:0000313" key="15">
    <source>
        <dbReference type="Proteomes" id="UP000196475"/>
    </source>
</evidence>
<keyword evidence="7 14" id="KW-0255">Endonuclease</keyword>
<dbReference type="AlphaFoldDB" id="A0A1Y3PSV3"/>
<comment type="function">
    <text evidence="11">Subunit R is required for both nuclease and ATPase activities, but not for modification.</text>
</comment>
<feature type="domain" description="Helicase ATP-binding" evidence="13">
    <location>
        <begin position="308"/>
        <end position="491"/>
    </location>
</feature>
<dbReference type="Pfam" id="PF11867">
    <property type="entry name" value="T1RH-like_C"/>
    <property type="match status" value="1"/>
</dbReference>
<dbReference type="PANTHER" id="PTHR30195">
    <property type="entry name" value="TYPE I SITE-SPECIFIC DEOXYRIBONUCLEASE PROTEIN SUBUNIT M AND R"/>
    <property type="match status" value="1"/>
</dbReference>
<evidence type="ECO:0000256" key="7">
    <source>
        <dbReference type="ARBA" id="ARBA00022759"/>
    </source>
</evidence>
<dbReference type="GO" id="GO:0003677">
    <property type="term" value="F:DNA binding"/>
    <property type="evidence" value="ECO:0007669"/>
    <property type="project" value="UniProtKB-KW"/>
</dbReference>
<evidence type="ECO:0000256" key="10">
    <source>
        <dbReference type="ARBA" id="ARBA00023125"/>
    </source>
</evidence>
<reference evidence="15" key="1">
    <citation type="submission" date="2016-06" db="EMBL/GenBank/DDBJ databases">
        <authorList>
            <person name="Nascimento L."/>
            <person name="Pereira R.V."/>
            <person name="Martins L.F."/>
            <person name="Quaggio R.B."/>
            <person name="Silva A.M."/>
            <person name="Setubal J.C."/>
        </authorList>
    </citation>
    <scope>NUCLEOTIDE SEQUENCE [LARGE SCALE GENOMIC DNA]</scope>
</reference>
<dbReference type="EC" id="3.1.21.3" evidence="11"/>
<dbReference type="Pfam" id="PF18766">
    <property type="entry name" value="SWI2_SNF2"/>
    <property type="match status" value="1"/>
</dbReference>
<dbReference type="SUPFAM" id="SSF52540">
    <property type="entry name" value="P-loop containing nucleoside triphosphate hydrolases"/>
    <property type="match status" value="2"/>
</dbReference>
<dbReference type="Pfam" id="PF04313">
    <property type="entry name" value="HSDR_N"/>
    <property type="match status" value="1"/>
</dbReference>
<dbReference type="NCBIfam" id="TIGR00348">
    <property type="entry name" value="hsdR"/>
    <property type="match status" value="1"/>
</dbReference>
<dbReference type="Gene3D" id="3.90.1570.50">
    <property type="match status" value="1"/>
</dbReference>
<dbReference type="InterPro" id="IPR040980">
    <property type="entry name" value="SWI2_SNF2"/>
</dbReference>
<keyword evidence="9 11" id="KW-0067">ATP-binding</keyword>
<protein>
    <recommendedName>
        <fullName evidence="11">Type I restriction enzyme endonuclease subunit</fullName>
        <shortName evidence="11">R protein</shortName>
        <ecNumber evidence="11">3.1.21.3</ecNumber>
    </recommendedName>
    <alternativeName>
        <fullName evidence="11">Type-1 restriction enzyme R protein</fullName>
    </alternativeName>
</protein>
<comment type="similarity">
    <text evidence="2 11">Belongs to the HsdR family.</text>
</comment>
<evidence type="ECO:0000256" key="1">
    <source>
        <dbReference type="ARBA" id="ARBA00000851"/>
    </source>
</evidence>
<dbReference type="GO" id="GO:0005524">
    <property type="term" value="F:ATP binding"/>
    <property type="evidence" value="ECO:0007669"/>
    <property type="project" value="UniProtKB-KW"/>
</dbReference>
<dbReference type="InterPro" id="IPR027417">
    <property type="entry name" value="P-loop_NTPase"/>
</dbReference>
<evidence type="ECO:0000256" key="5">
    <source>
        <dbReference type="ARBA" id="ARBA00022741"/>
    </source>
</evidence>
<evidence type="ECO:0000259" key="13">
    <source>
        <dbReference type="PROSITE" id="PS51192"/>
    </source>
</evidence>
<dbReference type="Gene3D" id="3.40.50.300">
    <property type="entry name" value="P-loop containing nucleotide triphosphate hydrolases"/>
    <property type="match status" value="2"/>
</dbReference>
<dbReference type="InterPro" id="IPR007409">
    <property type="entry name" value="Restrct_endonuc_type1_HsdR_N"/>
</dbReference>
<keyword evidence="10 11" id="KW-0238">DNA-binding</keyword>
<dbReference type="InterPro" id="IPR004473">
    <property type="entry name" value="Restrct_endonuc_typeI_HsdR"/>
</dbReference>
<accession>A0A1Y3PSV3</accession>
<comment type="catalytic activity">
    <reaction evidence="1 11">
        <text>Endonucleolytic cleavage of DNA to give random double-stranded fragments with terminal 5'-phosphates, ATP is simultaneously hydrolyzed.</text>
        <dbReference type="EC" id="3.1.21.3"/>
    </reaction>
</comment>
<dbReference type="Proteomes" id="UP000196475">
    <property type="component" value="Unassembled WGS sequence"/>
</dbReference>
<keyword evidence="5 11" id="KW-0547">Nucleotide-binding</keyword>
<evidence type="ECO:0000256" key="8">
    <source>
        <dbReference type="ARBA" id="ARBA00022801"/>
    </source>
</evidence>
<dbReference type="CDD" id="cd22332">
    <property type="entry name" value="HsdR_N"/>
    <property type="match status" value="1"/>
</dbReference>
<evidence type="ECO:0000313" key="14">
    <source>
        <dbReference type="EMBL" id="OUM90114.1"/>
    </source>
</evidence>
<dbReference type="SMART" id="SM00487">
    <property type="entry name" value="DEXDc"/>
    <property type="match status" value="1"/>
</dbReference>
<proteinExistence type="inferred from homology"/>
<evidence type="ECO:0000256" key="12">
    <source>
        <dbReference type="SAM" id="MobiDB-lite"/>
    </source>
</evidence>
<comment type="subunit">
    <text evidence="3 11">The type I restriction/modification system is composed of three polypeptides R, M and S.</text>
</comment>
<organism evidence="14 15">
    <name type="scientific">Bacillus thermozeamaize</name>
    <dbReference type="NCBI Taxonomy" id="230954"/>
    <lineage>
        <taxon>Bacteria</taxon>
        <taxon>Bacillati</taxon>
        <taxon>Bacillota</taxon>
        <taxon>Bacilli</taxon>
        <taxon>Bacillales</taxon>
        <taxon>Bacillaceae</taxon>
        <taxon>Bacillus</taxon>
    </lineage>
</organism>
<name>A0A1Y3PSV3_9BACI</name>
<sequence length="1077" mass="124104">MAAHPYLGNEASLVELPAIEYIQQKLGYPFIHGDQLTPETGERESYSDVILIQRLRRALKRLNPWIDETNLNKAVRYLTRAEGLGASLLEINEKIHDALVNLTFALEQDLEGTGQKKFHTVRFIDWENIDNNEFLVTRQFVVQGPDEKIIPDIVLFINGIPVVVLECKSPFLERREHENVGKKEAFEQLRRYMNQRGAAKAEGAPRLFYTNFFTGILNKYHAYVGTISSGYSHYLEWKDPYPFRREEIAQVEDFGQNLFLQGLLEKRNLLDIMQHFILFETDGETRVKKICRYQQFRAVNKALERLVQGKDALSRGGVIWHTQGSGKSLTMVYLARKIRRTPELADATIVVLTDRIDLDKQLYGTFMRTLSAYTTPVRAETVRQMKELLSLAQPQIILTTIQKFQNEKEDEEALRDEQLGTSLHQEKEMEALTTKSNVIVLVDEAHRSQYKGLARNMRMALPNAAFIGFTGTPIDKKDKSTPRTFGSYIDKYSIQQAVEDGATVRIVYEGRKPDLQIKAETIEELFEQAFEDRTEEEKEAIKQKYVTKQSIVEADERIEEIAKDILEHYKQWVYPNGFKAQVVCVSREACVKYYCALNKHMMDIVGEPLEVKIIFSGSPNDPPHLKAHHTAKAEQDQIIREFKKPLQESRLAFLVVKDMLLTGFDAPIEQVMYLDRPLKEHNLLQAIARVNRTCGDRKKCGYVVDYYGVSNFLEEALAIFDREELGKPMESLDSVYQQMLSYREAVMGMFRGVDPDNLDQLVKRIEPEDKRAEFELAYKRFAATLEQLLPGRVSTQHINDLRWLSYIRAAAKARFEPQKKLDISDCGEKVKKLISDHLQAKGVHQWIEPMTLFDPDFHDKVEKLHSDEAVASSMEHAIRHVIHVRLDDNPVYYTSLLEKLRKILEETRNDWIERRKRLQAFMEEVQSGEQSEAEALGLSKEEYAFFEVVKKYLTEQGDTEQIGAQPEASGQQGGRSGASLAGVAREGRVEYISQDLIDLAKDIARDVAEIVRENYIMEWVDNPAKTDAIQHAIYMLLNRRYFKQIKLDVRKKLVQPLLQLAKKHFAVLDTGDSQRGF</sequence>
<keyword evidence="4" id="KW-0540">Nuclease</keyword>
<evidence type="ECO:0000256" key="11">
    <source>
        <dbReference type="RuleBase" id="RU364115"/>
    </source>
</evidence>
<dbReference type="CDD" id="cd18800">
    <property type="entry name" value="SF2_C_EcoR124I-like"/>
    <property type="match status" value="1"/>
</dbReference>